<dbReference type="EC" id="2.7.7.2" evidence="15"/>
<comment type="pathway">
    <text evidence="2 15">Cofactor biosynthesis; FAD biosynthesis; FAD from FMN: step 1/1.</text>
</comment>
<keyword evidence="6 15" id="KW-0808">Transferase</keyword>
<evidence type="ECO:0000256" key="10">
    <source>
        <dbReference type="ARBA" id="ARBA00022827"/>
    </source>
</evidence>
<dbReference type="NCBIfam" id="NF004163">
    <property type="entry name" value="PRK05627.1-6"/>
    <property type="match status" value="1"/>
</dbReference>
<dbReference type="CDD" id="cd02064">
    <property type="entry name" value="FAD_synthetase_N"/>
    <property type="match status" value="1"/>
</dbReference>
<evidence type="ECO:0000256" key="6">
    <source>
        <dbReference type="ARBA" id="ARBA00022679"/>
    </source>
</evidence>
<dbReference type="EMBL" id="CP053073">
    <property type="protein sequence ID" value="QJR16410.1"/>
    <property type="molecule type" value="Genomic_DNA"/>
</dbReference>
<comment type="similarity">
    <text evidence="15">Belongs to the ribF family.</text>
</comment>
<evidence type="ECO:0000256" key="9">
    <source>
        <dbReference type="ARBA" id="ARBA00022777"/>
    </source>
</evidence>
<keyword evidence="11 15" id="KW-0067">ATP-binding</keyword>
<dbReference type="UniPathway" id="UPA00277">
    <property type="reaction ID" value="UER00407"/>
</dbReference>
<dbReference type="GO" id="GO:0003919">
    <property type="term" value="F:FMN adenylyltransferase activity"/>
    <property type="evidence" value="ECO:0007669"/>
    <property type="project" value="UniProtKB-UniRule"/>
</dbReference>
<evidence type="ECO:0000256" key="14">
    <source>
        <dbReference type="ARBA" id="ARBA00049494"/>
    </source>
</evidence>
<dbReference type="FunCoup" id="A0A6M4H9Y5">
    <property type="interactions" value="459"/>
</dbReference>
<dbReference type="GO" id="GO:0005524">
    <property type="term" value="F:ATP binding"/>
    <property type="evidence" value="ECO:0007669"/>
    <property type="project" value="UniProtKB-UniRule"/>
</dbReference>
<dbReference type="InterPro" id="IPR014729">
    <property type="entry name" value="Rossmann-like_a/b/a_fold"/>
</dbReference>
<organism evidence="17 18">
    <name type="scientific">Usitatibacter palustris</name>
    <dbReference type="NCBI Taxonomy" id="2732487"/>
    <lineage>
        <taxon>Bacteria</taxon>
        <taxon>Pseudomonadati</taxon>
        <taxon>Pseudomonadota</taxon>
        <taxon>Betaproteobacteria</taxon>
        <taxon>Nitrosomonadales</taxon>
        <taxon>Usitatibacteraceae</taxon>
        <taxon>Usitatibacter</taxon>
    </lineage>
</organism>
<dbReference type="GO" id="GO:0008531">
    <property type="term" value="F:riboflavin kinase activity"/>
    <property type="evidence" value="ECO:0007669"/>
    <property type="project" value="UniProtKB-UniRule"/>
</dbReference>
<dbReference type="PIRSF" id="PIRSF004491">
    <property type="entry name" value="FAD_Synth"/>
    <property type="match status" value="1"/>
</dbReference>
<protein>
    <recommendedName>
        <fullName evidence="15">Riboflavin biosynthesis protein</fullName>
    </recommendedName>
    <domain>
        <recommendedName>
            <fullName evidence="15">Riboflavin kinase</fullName>
            <ecNumber evidence="15">2.7.1.26</ecNumber>
        </recommendedName>
        <alternativeName>
            <fullName evidence="15">Flavokinase</fullName>
        </alternativeName>
    </domain>
    <domain>
        <recommendedName>
            <fullName evidence="15">FMN adenylyltransferase</fullName>
            <ecNumber evidence="15">2.7.7.2</ecNumber>
        </recommendedName>
        <alternativeName>
            <fullName evidence="15">FAD pyrophosphorylase</fullName>
        </alternativeName>
        <alternativeName>
            <fullName evidence="15">FAD synthase</fullName>
        </alternativeName>
    </domain>
</protein>
<dbReference type="Gene3D" id="2.40.30.30">
    <property type="entry name" value="Riboflavin kinase-like"/>
    <property type="match status" value="1"/>
</dbReference>
<dbReference type="InterPro" id="IPR015865">
    <property type="entry name" value="Riboflavin_kinase_bac/euk"/>
</dbReference>
<comment type="catalytic activity">
    <reaction evidence="13 15">
        <text>riboflavin + ATP = FMN + ADP + H(+)</text>
        <dbReference type="Rhea" id="RHEA:14357"/>
        <dbReference type="ChEBI" id="CHEBI:15378"/>
        <dbReference type="ChEBI" id="CHEBI:30616"/>
        <dbReference type="ChEBI" id="CHEBI:57986"/>
        <dbReference type="ChEBI" id="CHEBI:58210"/>
        <dbReference type="ChEBI" id="CHEBI:456216"/>
        <dbReference type="EC" id="2.7.1.26"/>
    </reaction>
</comment>
<dbReference type="GO" id="GO:0006747">
    <property type="term" value="P:FAD biosynthetic process"/>
    <property type="evidence" value="ECO:0007669"/>
    <property type="project" value="UniProtKB-UniRule"/>
</dbReference>
<sequence>MRVIRHPRADGPGTAIAIGSFDGVHLGHQAILGLVKDAASARGLASAVLTFEPLPREFLAPANAPARLSSLPEKILALQALGIDLAFVQRFYARFAAREPADFARWLHGNLGARHVTIGADFRFGAHRAGNAQRLAELGAELGFEVEVLKAVKQAGERISSTRVRAALASGDLDEAARLLGRPYAICGRVQHGAKRGRELGFPTANIRLGRARPALGGVFAVKCTGAATRGLEGVASLGINPAVQTGGPATLEAFFFDFHGDLYGRRLTLEFHKKLRDEAHFASLDALVAQIRKDCDEAREYFGTRG</sequence>
<evidence type="ECO:0000313" key="17">
    <source>
        <dbReference type="EMBL" id="QJR16410.1"/>
    </source>
</evidence>
<accession>A0A6M4H9Y5</accession>
<evidence type="ECO:0000256" key="1">
    <source>
        <dbReference type="ARBA" id="ARBA00002121"/>
    </source>
</evidence>
<keyword evidence="9 15" id="KW-0418">Kinase</keyword>
<dbReference type="Proteomes" id="UP000503096">
    <property type="component" value="Chromosome"/>
</dbReference>
<comment type="catalytic activity">
    <reaction evidence="14 15">
        <text>FMN + ATP + H(+) = FAD + diphosphate</text>
        <dbReference type="Rhea" id="RHEA:17237"/>
        <dbReference type="ChEBI" id="CHEBI:15378"/>
        <dbReference type="ChEBI" id="CHEBI:30616"/>
        <dbReference type="ChEBI" id="CHEBI:33019"/>
        <dbReference type="ChEBI" id="CHEBI:57692"/>
        <dbReference type="ChEBI" id="CHEBI:58210"/>
        <dbReference type="EC" id="2.7.7.2"/>
    </reaction>
</comment>
<keyword evidence="8 15" id="KW-0547">Nucleotide-binding</keyword>
<keyword evidence="18" id="KW-1185">Reference proteome</keyword>
<dbReference type="EC" id="2.7.1.26" evidence="15"/>
<dbReference type="Gene3D" id="3.40.50.620">
    <property type="entry name" value="HUPs"/>
    <property type="match status" value="1"/>
</dbReference>
<keyword evidence="5 15" id="KW-0288">FMN</keyword>
<dbReference type="SUPFAM" id="SSF82114">
    <property type="entry name" value="Riboflavin kinase-like"/>
    <property type="match status" value="1"/>
</dbReference>
<dbReference type="RefSeq" id="WP_171164478.1">
    <property type="nucleotide sequence ID" value="NZ_CP053073.1"/>
</dbReference>
<dbReference type="Pfam" id="PF01687">
    <property type="entry name" value="Flavokinase"/>
    <property type="match status" value="1"/>
</dbReference>
<keyword evidence="4 15" id="KW-0285">Flavoprotein</keyword>
<keyword evidence="12" id="KW-0511">Multifunctional enzyme</keyword>
<dbReference type="SMART" id="SM00904">
    <property type="entry name" value="Flavokinase"/>
    <property type="match status" value="1"/>
</dbReference>
<evidence type="ECO:0000256" key="11">
    <source>
        <dbReference type="ARBA" id="ARBA00022840"/>
    </source>
</evidence>
<comment type="pathway">
    <text evidence="3 15">Cofactor biosynthesis; FMN biosynthesis; FMN from riboflavin (ATP route): step 1/1.</text>
</comment>
<evidence type="ECO:0000256" key="13">
    <source>
        <dbReference type="ARBA" id="ARBA00047880"/>
    </source>
</evidence>
<evidence type="ECO:0000256" key="5">
    <source>
        <dbReference type="ARBA" id="ARBA00022643"/>
    </source>
</evidence>
<evidence type="ECO:0000256" key="3">
    <source>
        <dbReference type="ARBA" id="ARBA00005201"/>
    </source>
</evidence>
<dbReference type="KEGG" id="upl:DSM104440_03244"/>
<name>A0A6M4H9Y5_9PROT</name>
<dbReference type="PANTHER" id="PTHR22749:SF6">
    <property type="entry name" value="RIBOFLAVIN KINASE"/>
    <property type="match status" value="1"/>
</dbReference>
<reference evidence="17 18" key="1">
    <citation type="submission" date="2020-04" db="EMBL/GenBank/DDBJ databases">
        <title>Usitatibacter rugosus gen. nov., sp. nov. and Usitatibacter palustris sp. nov., novel members of Usitatibacteraceae fam. nov. within the order Nitrosomonadales isolated from soil.</title>
        <authorList>
            <person name="Huber K.J."/>
            <person name="Neumann-Schaal M."/>
            <person name="Geppert A."/>
            <person name="Luckner M."/>
            <person name="Wanner G."/>
            <person name="Overmann J."/>
        </authorList>
    </citation>
    <scope>NUCLEOTIDE SEQUENCE [LARGE SCALE GENOMIC DNA]</scope>
    <source>
        <strain evidence="17 18">Swamp67</strain>
    </source>
</reference>
<evidence type="ECO:0000256" key="15">
    <source>
        <dbReference type="PIRNR" id="PIRNR004491"/>
    </source>
</evidence>
<evidence type="ECO:0000256" key="7">
    <source>
        <dbReference type="ARBA" id="ARBA00022695"/>
    </source>
</evidence>
<dbReference type="PANTHER" id="PTHR22749">
    <property type="entry name" value="RIBOFLAVIN KINASE/FMN ADENYLYLTRANSFERASE"/>
    <property type="match status" value="1"/>
</dbReference>
<evidence type="ECO:0000256" key="2">
    <source>
        <dbReference type="ARBA" id="ARBA00004726"/>
    </source>
</evidence>
<evidence type="ECO:0000313" key="18">
    <source>
        <dbReference type="Proteomes" id="UP000503096"/>
    </source>
</evidence>
<dbReference type="GO" id="GO:0009231">
    <property type="term" value="P:riboflavin biosynthetic process"/>
    <property type="evidence" value="ECO:0007669"/>
    <property type="project" value="InterPro"/>
</dbReference>
<proteinExistence type="inferred from homology"/>
<keyword evidence="7 15" id="KW-0548">Nucleotidyltransferase</keyword>
<dbReference type="InterPro" id="IPR023468">
    <property type="entry name" value="Riboflavin_kinase"/>
</dbReference>
<dbReference type="InParanoid" id="A0A6M4H9Y5"/>
<dbReference type="NCBIfam" id="NF004159">
    <property type="entry name" value="PRK05627.1-2"/>
    <property type="match status" value="1"/>
</dbReference>
<feature type="domain" description="Riboflavin kinase" evidence="16">
    <location>
        <begin position="179"/>
        <end position="304"/>
    </location>
</feature>
<evidence type="ECO:0000256" key="8">
    <source>
        <dbReference type="ARBA" id="ARBA00022741"/>
    </source>
</evidence>
<evidence type="ECO:0000256" key="12">
    <source>
        <dbReference type="ARBA" id="ARBA00023268"/>
    </source>
</evidence>
<dbReference type="NCBIfam" id="TIGR00083">
    <property type="entry name" value="ribF"/>
    <property type="match status" value="1"/>
</dbReference>
<dbReference type="FunFam" id="3.40.50.620:FF:000021">
    <property type="entry name" value="Riboflavin biosynthesis protein"/>
    <property type="match status" value="1"/>
</dbReference>
<dbReference type="AlphaFoldDB" id="A0A6M4H9Y5"/>
<gene>
    <name evidence="17" type="primary">ribF</name>
    <name evidence="17" type="ORF">DSM104440_03244</name>
</gene>
<dbReference type="InterPro" id="IPR015864">
    <property type="entry name" value="FAD_synthase"/>
</dbReference>
<dbReference type="SUPFAM" id="SSF52374">
    <property type="entry name" value="Nucleotidylyl transferase"/>
    <property type="match status" value="1"/>
</dbReference>
<dbReference type="NCBIfam" id="NF004160">
    <property type="entry name" value="PRK05627.1-3"/>
    <property type="match status" value="1"/>
</dbReference>
<dbReference type="GO" id="GO:0009398">
    <property type="term" value="P:FMN biosynthetic process"/>
    <property type="evidence" value="ECO:0007669"/>
    <property type="project" value="UniProtKB-UniRule"/>
</dbReference>
<evidence type="ECO:0000259" key="16">
    <source>
        <dbReference type="SMART" id="SM00904"/>
    </source>
</evidence>
<dbReference type="InterPro" id="IPR002606">
    <property type="entry name" value="Riboflavin_kinase_bac"/>
</dbReference>
<dbReference type="InterPro" id="IPR023465">
    <property type="entry name" value="Riboflavin_kinase_dom_sf"/>
</dbReference>
<evidence type="ECO:0000256" key="4">
    <source>
        <dbReference type="ARBA" id="ARBA00022630"/>
    </source>
</evidence>
<keyword evidence="10 15" id="KW-0274">FAD</keyword>
<dbReference type="UniPathway" id="UPA00276">
    <property type="reaction ID" value="UER00406"/>
</dbReference>
<comment type="function">
    <text evidence="1">Catalyzes the phosphorylation of riboflavin to FMN followed by the adenylation of FMN to FAD.</text>
</comment>
<dbReference type="Pfam" id="PF06574">
    <property type="entry name" value="FAD_syn"/>
    <property type="match status" value="1"/>
</dbReference>